<sequence length="376" mass="41660">MFNVQSQSSEALVEALTCMDNLDSKYGEKQVGTLQMDDLVLFSSSVQDLKAYCNSSSLWINFYRQRIMLSESRVMEGIQALVNVRCPEILKLADTPAGMDPDDWLVKLIFNVQRLLACGVILKVNSKDYLTLGKSGPVMFEETPEDFKSRTRHKSSRQTHVTTKDYISRILHTWFGACSSFTSQARASLVGILLDHLGPGCLFLPEVWSLYDKLPGWLFSSNCPRFSDANSTEATFVSTYLDDFHTALSERIRDDATAVTSMNKLQAEYIGIYEKTRIYAEKTLAAKLKAPNLKKTLASITSDIHDARRARQAKTAEKAKKTFVPEPHASGSTLITSIIPPGLSPSSLLPTAIPSSTTASHPTADPVSSIIKFLKD</sequence>
<dbReference type="Proteomes" id="UP001055072">
    <property type="component" value="Unassembled WGS sequence"/>
</dbReference>
<accession>A0ACB8TLL6</accession>
<feature type="non-terminal residue" evidence="1">
    <location>
        <position position="376"/>
    </location>
</feature>
<organism evidence="1 2">
    <name type="scientific">Irpex rosettiformis</name>
    <dbReference type="NCBI Taxonomy" id="378272"/>
    <lineage>
        <taxon>Eukaryota</taxon>
        <taxon>Fungi</taxon>
        <taxon>Dikarya</taxon>
        <taxon>Basidiomycota</taxon>
        <taxon>Agaricomycotina</taxon>
        <taxon>Agaricomycetes</taxon>
        <taxon>Polyporales</taxon>
        <taxon>Irpicaceae</taxon>
        <taxon>Irpex</taxon>
    </lineage>
</organism>
<name>A0ACB8TLL6_9APHY</name>
<comment type="caution">
    <text evidence="1">The sequence shown here is derived from an EMBL/GenBank/DDBJ whole genome shotgun (WGS) entry which is preliminary data.</text>
</comment>
<evidence type="ECO:0000313" key="2">
    <source>
        <dbReference type="Proteomes" id="UP001055072"/>
    </source>
</evidence>
<keyword evidence="2" id="KW-1185">Reference proteome</keyword>
<dbReference type="EMBL" id="MU275132">
    <property type="protein sequence ID" value="KAI0082900.1"/>
    <property type="molecule type" value="Genomic_DNA"/>
</dbReference>
<protein>
    <submittedName>
        <fullName evidence="1">Uncharacterized protein</fullName>
    </submittedName>
</protein>
<reference evidence="1" key="1">
    <citation type="journal article" date="2021" name="Environ. Microbiol.">
        <title>Gene family expansions and transcriptome signatures uncover fungal adaptations to wood decay.</title>
        <authorList>
            <person name="Hage H."/>
            <person name="Miyauchi S."/>
            <person name="Viragh M."/>
            <person name="Drula E."/>
            <person name="Min B."/>
            <person name="Chaduli D."/>
            <person name="Navarro D."/>
            <person name="Favel A."/>
            <person name="Norest M."/>
            <person name="Lesage-Meessen L."/>
            <person name="Balint B."/>
            <person name="Merenyi Z."/>
            <person name="de Eugenio L."/>
            <person name="Morin E."/>
            <person name="Martinez A.T."/>
            <person name="Baldrian P."/>
            <person name="Stursova M."/>
            <person name="Martinez M.J."/>
            <person name="Novotny C."/>
            <person name="Magnuson J.K."/>
            <person name="Spatafora J.W."/>
            <person name="Maurice S."/>
            <person name="Pangilinan J."/>
            <person name="Andreopoulos W."/>
            <person name="LaButti K."/>
            <person name="Hundley H."/>
            <person name="Na H."/>
            <person name="Kuo A."/>
            <person name="Barry K."/>
            <person name="Lipzen A."/>
            <person name="Henrissat B."/>
            <person name="Riley R."/>
            <person name="Ahrendt S."/>
            <person name="Nagy L.G."/>
            <person name="Grigoriev I.V."/>
            <person name="Martin F."/>
            <person name="Rosso M.N."/>
        </authorList>
    </citation>
    <scope>NUCLEOTIDE SEQUENCE</scope>
    <source>
        <strain evidence="1">CBS 384.51</strain>
    </source>
</reference>
<evidence type="ECO:0000313" key="1">
    <source>
        <dbReference type="EMBL" id="KAI0082900.1"/>
    </source>
</evidence>
<gene>
    <name evidence="1" type="ORF">BDY19DRAFT_999119</name>
</gene>
<proteinExistence type="predicted"/>